<evidence type="ECO:0000313" key="2">
    <source>
        <dbReference type="EMBL" id="AOX03982.1"/>
    </source>
</evidence>
<dbReference type="Gene3D" id="3.20.20.100">
    <property type="entry name" value="NADP-dependent oxidoreductase domain"/>
    <property type="match status" value="1"/>
</dbReference>
<feature type="domain" description="NADP-dependent oxidoreductase" evidence="1">
    <location>
        <begin position="9"/>
        <end position="268"/>
    </location>
</feature>
<dbReference type="PANTHER" id="PTHR43312">
    <property type="entry name" value="D-THREO-ALDOSE 1-DEHYDROGENASE"/>
    <property type="match status" value="1"/>
</dbReference>
<dbReference type="KEGG" id="mpro:BJP34_35205"/>
<accession>A0A1D8U259</accession>
<sequence>MKSPSEKTKLALGTVQFGLPYGVANQQGQVSLEEANAILNQAWSAGIDTLDTAIAYGSSEQRLGDMGVNQWRIVSKLPSLPEGQTNVPVWVEQSLEDSLERLKINQLYGLLLHRPKDLLSSQGQTLYKSLCTLKERGWIKKIGISIYGPEELEALVAEFEFDLVQAPFNFLDRRLIQSGWLERLHQSGVEVHVRSVFLQGLLLMAPAARPVQFGRWNTLWHQWQQWLADTNLTPLQACLGFGLNQPGIDRVLVGVDSLVQFQEILEAATGDMPEFPDTLHCDDLDLINPARWHLS</sequence>
<gene>
    <name evidence="2" type="ORF">BJP34_35205</name>
</gene>
<protein>
    <submittedName>
        <fullName evidence="2">Aldo/keto reductase</fullName>
    </submittedName>
</protein>
<dbReference type="Pfam" id="PF00248">
    <property type="entry name" value="Aldo_ket_red"/>
    <property type="match status" value="1"/>
</dbReference>
<proteinExistence type="predicted"/>
<dbReference type="InterPro" id="IPR053135">
    <property type="entry name" value="AKR2_Oxidoreductase"/>
</dbReference>
<dbReference type="InterPro" id="IPR023210">
    <property type="entry name" value="NADP_OxRdtase_dom"/>
</dbReference>
<dbReference type="CDD" id="cd19097">
    <property type="entry name" value="AKR_unchar"/>
    <property type="match status" value="1"/>
</dbReference>
<dbReference type="PANTHER" id="PTHR43312:SF1">
    <property type="entry name" value="NADP-DEPENDENT OXIDOREDUCTASE DOMAIN-CONTAINING PROTEIN"/>
    <property type="match status" value="1"/>
</dbReference>
<evidence type="ECO:0000313" key="3">
    <source>
        <dbReference type="Proteomes" id="UP000177870"/>
    </source>
</evidence>
<name>A0A1D8U259_9CYAN</name>
<dbReference type="RefSeq" id="WP_070396348.1">
    <property type="nucleotide sequence ID" value="NZ_CP017599.1"/>
</dbReference>
<dbReference type="Proteomes" id="UP000177870">
    <property type="component" value="Chromosome"/>
</dbReference>
<dbReference type="InterPro" id="IPR036812">
    <property type="entry name" value="NAD(P)_OxRdtase_dom_sf"/>
</dbReference>
<dbReference type="OrthoDB" id="9773828at2"/>
<evidence type="ECO:0000259" key="1">
    <source>
        <dbReference type="Pfam" id="PF00248"/>
    </source>
</evidence>
<dbReference type="SUPFAM" id="SSF51430">
    <property type="entry name" value="NAD(P)-linked oxidoreductase"/>
    <property type="match status" value="1"/>
</dbReference>
<reference evidence="3" key="1">
    <citation type="submission" date="2016-10" db="EMBL/GenBank/DDBJ databases">
        <title>Comparative genomics uncovers the prolific and rare metabolic potential of the cyanobacterial genus Moorea.</title>
        <authorList>
            <person name="Leao T."/>
            <person name="Castelao G."/>
            <person name="Korobeynikov A."/>
            <person name="Monroe E.A."/>
            <person name="Podell S."/>
            <person name="Glukhov E."/>
            <person name="Allen E."/>
            <person name="Gerwick W.H."/>
            <person name="Gerwick L."/>
        </authorList>
    </citation>
    <scope>NUCLEOTIDE SEQUENCE [LARGE SCALE GENOMIC DNA]</scope>
    <source>
        <strain evidence="3">PAL-8-15-08-1</strain>
    </source>
</reference>
<dbReference type="EMBL" id="CP017599">
    <property type="protein sequence ID" value="AOX03982.1"/>
    <property type="molecule type" value="Genomic_DNA"/>
</dbReference>
<organism evidence="2 3">
    <name type="scientific">Moorena producens PAL-8-15-08-1</name>
    <dbReference type="NCBI Taxonomy" id="1458985"/>
    <lineage>
        <taxon>Bacteria</taxon>
        <taxon>Bacillati</taxon>
        <taxon>Cyanobacteriota</taxon>
        <taxon>Cyanophyceae</taxon>
        <taxon>Coleofasciculales</taxon>
        <taxon>Coleofasciculaceae</taxon>
        <taxon>Moorena</taxon>
    </lineage>
</organism>
<dbReference type="STRING" id="1458985.BJP34_35205"/>
<dbReference type="AlphaFoldDB" id="A0A1D8U259"/>